<dbReference type="PROSITE" id="PS00141">
    <property type="entry name" value="ASP_PROTEASE"/>
    <property type="match status" value="1"/>
</dbReference>
<keyword evidence="8" id="KW-1185">Reference proteome</keyword>
<dbReference type="Proteomes" id="UP001632037">
    <property type="component" value="Unassembled WGS sequence"/>
</dbReference>
<dbReference type="Pfam" id="PF00026">
    <property type="entry name" value="Asp"/>
    <property type="match status" value="1"/>
</dbReference>
<evidence type="ECO:0000256" key="1">
    <source>
        <dbReference type="ARBA" id="ARBA00007447"/>
    </source>
</evidence>
<evidence type="ECO:0000259" key="6">
    <source>
        <dbReference type="PROSITE" id="PS51767"/>
    </source>
</evidence>
<dbReference type="InterPro" id="IPR001969">
    <property type="entry name" value="Aspartic_peptidase_AS"/>
</dbReference>
<dbReference type="PANTHER" id="PTHR47966:SF51">
    <property type="entry name" value="BETA-SITE APP-CLEAVING ENZYME, ISOFORM A-RELATED"/>
    <property type="match status" value="1"/>
</dbReference>
<keyword evidence="3 5" id="KW-0064">Aspartyl protease</keyword>
<proteinExistence type="inferred from homology"/>
<dbReference type="Gene3D" id="2.40.70.10">
    <property type="entry name" value="Acid Proteases"/>
    <property type="match status" value="1"/>
</dbReference>
<dbReference type="InterPro" id="IPR021109">
    <property type="entry name" value="Peptidase_aspartic_dom_sf"/>
</dbReference>
<dbReference type="AlphaFoldDB" id="A0ABD3G7I3"/>
<gene>
    <name evidence="7" type="ORF">V7S43_001646</name>
</gene>
<dbReference type="PRINTS" id="PR00792">
    <property type="entry name" value="PEPSIN"/>
</dbReference>
<evidence type="ECO:0000313" key="7">
    <source>
        <dbReference type="EMBL" id="KAL3673960.1"/>
    </source>
</evidence>
<dbReference type="GO" id="GO:0004190">
    <property type="term" value="F:aspartic-type endopeptidase activity"/>
    <property type="evidence" value="ECO:0007669"/>
    <property type="project" value="UniProtKB-KW"/>
</dbReference>
<dbReference type="PANTHER" id="PTHR47966">
    <property type="entry name" value="BETA-SITE APP-CLEAVING ENZYME, ISOFORM A-RELATED"/>
    <property type="match status" value="1"/>
</dbReference>
<keyword evidence="5" id="KW-0378">Hydrolase</keyword>
<evidence type="ECO:0000256" key="4">
    <source>
        <dbReference type="PIRSR" id="PIRSR601461-2"/>
    </source>
</evidence>
<dbReference type="InterPro" id="IPR033121">
    <property type="entry name" value="PEPTIDASE_A1"/>
</dbReference>
<dbReference type="SUPFAM" id="SSF50630">
    <property type="entry name" value="Acid proteases"/>
    <property type="match status" value="1"/>
</dbReference>
<dbReference type="EMBL" id="JBIMZQ010000002">
    <property type="protein sequence ID" value="KAL3673960.1"/>
    <property type="molecule type" value="Genomic_DNA"/>
</dbReference>
<organism evidence="7 8">
    <name type="scientific">Phytophthora oleae</name>
    <dbReference type="NCBI Taxonomy" id="2107226"/>
    <lineage>
        <taxon>Eukaryota</taxon>
        <taxon>Sar</taxon>
        <taxon>Stramenopiles</taxon>
        <taxon>Oomycota</taxon>
        <taxon>Peronosporomycetes</taxon>
        <taxon>Peronosporales</taxon>
        <taxon>Peronosporaceae</taxon>
        <taxon>Phytophthora</taxon>
    </lineage>
</organism>
<dbReference type="PROSITE" id="PS51767">
    <property type="entry name" value="PEPTIDASE_A1"/>
    <property type="match status" value="1"/>
</dbReference>
<reference evidence="7 8" key="1">
    <citation type="submission" date="2024-09" db="EMBL/GenBank/DDBJ databases">
        <title>Genome sequencing and assembly of Phytophthora oleae, isolate VK10A, causative agent of rot of olive drupes.</title>
        <authorList>
            <person name="Conti Taguali S."/>
            <person name="Riolo M."/>
            <person name="La Spada F."/>
            <person name="Cacciola S.O."/>
            <person name="Dionisio G."/>
        </authorList>
    </citation>
    <scope>NUCLEOTIDE SEQUENCE [LARGE SCALE GENOMIC DNA]</scope>
    <source>
        <strain evidence="7 8">VK10A</strain>
    </source>
</reference>
<evidence type="ECO:0000256" key="3">
    <source>
        <dbReference type="ARBA" id="ARBA00022750"/>
    </source>
</evidence>
<dbReference type="GO" id="GO:0006508">
    <property type="term" value="P:proteolysis"/>
    <property type="evidence" value="ECO:0007669"/>
    <property type="project" value="UniProtKB-KW"/>
</dbReference>
<protein>
    <recommendedName>
        <fullName evidence="6">Peptidase A1 domain-containing protein</fullName>
    </recommendedName>
</protein>
<accession>A0ABD3G7I3</accession>
<feature type="disulfide bond" evidence="4">
    <location>
        <begin position="167"/>
        <end position="206"/>
    </location>
</feature>
<name>A0ABD3G7I3_9STRA</name>
<sequence length="272" mass="30433">MGVSKLAHPTILSVISSSDPGLRHVFAFYLAHGLEKETSEFHFGRYDLSVVGEGAALARFPVLTLPSKFKARIIEMSCDDFGTICAAFDLLYLRVGETQLTYWTLAVKDFHFVHSSTVDRSSNLCDSVCYAIIDTGTSFTYVPPQLYESVISEVVAGKACDLEQLVCENVGFESFPTLSFSFGLQDDGNFFHLRPQSYLDCDRGICTIELLNHATLGDDLYWWVLGNSFIREYYTVFDYDKLEVGIACGESSPECSIGQHKSEIFEKKGYDE</sequence>
<comment type="similarity">
    <text evidence="1 5">Belongs to the peptidase A1 family.</text>
</comment>
<keyword evidence="4" id="KW-1015">Disulfide bond</keyword>
<comment type="caution">
    <text evidence="7">The sequence shown here is derived from an EMBL/GenBank/DDBJ whole genome shotgun (WGS) entry which is preliminary data.</text>
</comment>
<dbReference type="CDD" id="cd05471">
    <property type="entry name" value="pepsin_like"/>
    <property type="match status" value="1"/>
</dbReference>
<evidence type="ECO:0000256" key="5">
    <source>
        <dbReference type="RuleBase" id="RU000454"/>
    </source>
</evidence>
<evidence type="ECO:0000313" key="8">
    <source>
        <dbReference type="Proteomes" id="UP001632037"/>
    </source>
</evidence>
<evidence type="ECO:0000256" key="2">
    <source>
        <dbReference type="ARBA" id="ARBA00022670"/>
    </source>
</evidence>
<feature type="domain" description="Peptidase A1" evidence="6">
    <location>
        <begin position="1"/>
        <end position="247"/>
    </location>
</feature>
<dbReference type="InterPro" id="IPR001461">
    <property type="entry name" value="Aspartic_peptidase_A1"/>
</dbReference>
<keyword evidence="2 5" id="KW-0645">Protease</keyword>
<dbReference type="InterPro" id="IPR034164">
    <property type="entry name" value="Pepsin-like_dom"/>
</dbReference>